<dbReference type="GO" id="GO:0051028">
    <property type="term" value="P:mRNA transport"/>
    <property type="evidence" value="ECO:0007669"/>
    <property type="project" value="UniProtKB-KW"/>
</dbReference>
<protein>
    <submittedName>
        <fullName evidence="10">Nuclear pore complex protein Nup188</fullName>
    </submittedName>
</protein>
<evidence type="ECO:0000256" key="4">
    <source>
        <dbReference type="ARBA" id="ARBA00022927"/>
    </source>
</evidence>
<gene>
    <name evidence="10" type="ORF">I316_02747</name>
</gene>
<evidence type="ECO:0000256" key="7">
    <source>
        <dbReference type="ARBA" id="ARBA00023242"/>
    </source>
</evidence>
<dbReference type="Pfam" id="PF21093">
    <property type="entry name" value="Nup188_N-subdom_III"/>
    <property type="match status" value="1"/>
</dbReference>
<feature type="domain" description="Nucleoporin Nup188 N-terminal subdomain III" evidence="9">
    <location>
        <begin position="635"/>
        <end position="1015"/>
    </location>
</feature>
<dbReference type="PANTHER" id="PTHR31431:SF1">
    <property type="entry name" value="NUCLEOPORIN NUP188"/>
    <property type="match status" value="1"/>
</dbReference>
<evidence type="ECO:0000256" key="2">
    <source>
        <dbReference type="ARBA" id="ARBA00022448"/>
    </source>
</evidence>
<reference evidence="11" key="2">
    <citation type="submission" date="2013-12" db="EMBL/GenBank/DDBJ databases">
        <title>Evolution of pathogenesis and genome organization in the Tremellales.</title>
        <authorList>
            <person name="Cuomo C."/>
            <person name="Litvintseva A."/>
            <person name="Heitman J."/>
            <person name="Chen Y."/>
            <person name="Sun S."/>
            <person name="Springer D."/>
            <person name="Dromer F."/>
            <person name="Young S."/>
            <person name="Zeng Q."/>
            <person name="Chapman S."/>
            <person name="Gujja S."/>
            <person name="Saif S."/>
            <person name="Birren B."/>
        </authorList>
    </citation>
    <scope>NUCLEOTIDE SEQUENCE [LARGE SCALE GENOMIC DNA]</scope>
    <source>
        <strain evidence="11">BCC8398</strain>
    </source>
</reference>
<keyword evidence="5" id="KW-0811">Translocation</keyword>
<feature type="region of interest" description="Disordered" evidence="8">
    <location>
        <begin position="1808"/>
        <end position="1827"/>
    </location>
</feature>
<keyword evidence="6" id="KW-0906">Nuclear pore complex</keyword>
<dbReference type="OrthoDB" id="102511at2759"/>
<dbReference type="InterPro" id="IPR048883">
    <property type="entry name" value="Nup188_N-subdom_III"/>
</dbReference>
<dbReference type="InterPro" id="IPR044840">
    <property type="entry name" value="Nup188"/>
</dbReference>
<dbReference type="STRING" id="1296120.A0A1B9GXE7"/>
<reference evidence="10 11" key="1">
    <citation type="submission" date="2013-07" db="EMBL/GenBank/DDBJ databases">
        <title>The Genome Sequence of Cryptococcus heveanensis BCC8398.</title>
        <authorList>
            <consortium name="The Broad Institute Genome Sequencing Platform"/>
            <person name="Cuomo C."/>
            <person name="Litvintseva A."/>
            <person name="Chen Y."/>
            <person name="Heitman J."/>
            <person name="Sun S."/>
            <person name="Springer D."/>
            <person name="Dromer F."/>
            <person name="Young S.K."/>
            <person name="Zeng Q."/>
            <person name="Gargeya S."/>
            <person name="Fitzgerald M."/>
            <person name="Abouelleil A."/>
            <person name="Alvarado L."/>
            <person name="Berlin A.M."/>
            <person name="Chapman S.B."/>
            <person name="Dewar J."/>
            <person name="Goldberg J."/>
            <person name="Griggs A."/>
            <person name="Gujja S."/>
            <person name="Hansen M."/>
            <person name="Howarth C."/>
            <person name="Imamovic A."/>
            <person name="Larimer J."/>
            <person name="McCowan C."/>
            <person name="Murphy C."/>
            <person name="Pearson M."/>
            <person name="Priest M."/>
            <person name="Roberts A."/>
            <person name="Saif S."/>
            <person name="Shea T."/>
            <person name="Sykes S."/>
            <person name="Wortman J."/>
            <person name="Nusbaum C."/>
            <person name="Birren B."/>
        </authorList>
    </citation>
    <scope>NUCLEOTIDE SEQUENCE [LARGE SCALE GENOMIC DNA]</scope>
    <source>
        <strain evidence="10 11">BCC8398</strain>
    </source>
</reference>
<evidence type="ECO:0000256" key="6">
    <source>
        <dbReference type="ARBA" id="ARBA00023132"/>
    </source>
</evidence>
<evidence type="ECO:0000313" key="11">
    <source>
        <dbReference type="Proteomes" id="UP000092666"/>
    </source>
</evidence>
<keyword evidence="3" id="KW-0509">mRNA transport</keyword>
<dbReference type="EMBL" id="KI669498">
    <property type="protein sequence ID" value="OCF35692.1"/>
    <property type="molecule type" value="Genomic_DNA"/>
</dbReference>
<dbReference type="Gene3D" id="1.25.10.70">
    <property type="match status" value="1"/>
</dbReference>
<dbReference type="GO" id="GO:0017056">
    <property type="term" value="F:structural constituent of nuclear pore"/>
    <property type="evidence" value="ECO:0007669"/>
    <property type="project" value="InterPro"/>
</dbReference>
<keyword evidence="7" id="KW-0539">Nucleus</keyword>
<proteinExistence type="predicted"/>
<comment type="subcellular location">
    <subcellularLocation>
        <location evidence="1">Nucleus</location>
        <location evidence="1">Nuclear pore complex</location>
    </subcellularLocation>
</comment>
<evidence type="ECO:0000256" key="5">
    <source>
        <dbReference type="ARBA" id="ARBA00023010"/>
    </source>
</evidence>
<dbReference type="GO" id="GO:0006405">
    <property type="term" value="P:RNA export from nucleus"/>
    <property type="evidence" value="ECO:0007669"/>
    <property type="project" value="TreeGrafter"/>
</dbReference>
<organism evidence="10 11">
    <name type="scientific">Kwoniella heveanensis BCC8398</name>
    <dbReference type="NCBI Taxonomy" id="1296120"/>
    <lineage>
        <taxon>Eukaryota</taxon>
        <taxon>Fungi</taxon>
        <taxon>Dikarya</taxon>
        <taxon>Basidiomycota</taxon>
        <taxon>Agaricomycotina</taxon>
        <taxon>Tremellomycetes</taxon>
        <taxon>Tremellales</taxon>
        <taxon>Cryptococcaceae</taxon>
        <taxon>Kwoniella</taxon>
    </lineage>
</organism>
<evidence type="ECO:0000256" key="3">
    <source>
        <dbReference type="ARBA" id="ARBA00022816"/>
    </source>
</evidence>
<dbReference type="Proteomes" id="UP000092666">
    <property type="component" value="Unassembled WGS sequence"/>
</dbReference>
<dbReference type="PANTHER" id="PTHR31431">
    <property type="entry name" value="NUCLEOPORIN NUP188 HOMOLOG"/>
    <property type="match status" value="1"/>
</dbReference>
<evidence type="ECO:0000313" key="10">
    <source>
        <dbReference type="EMBL" id="OCF35692.1"/>
    </source>
</evidence>
<accession>A0A1B9GXE7</accession>
<keyword evidence="11" id="KW-1185">Reference proteome</keyword>
<name>A0A1B9GXE7_9TREE</name>
<evidence type="ECO:0000256" key="1">
    <source>
        <dbReference type="ARBA" id="ARBA00004567"/>
    </source>
</evidence>
<keyword evidence="2" id="KW-0813">Transport</keyword>
<evidence type="ECO:0000256" key="8">
    <source>
        <dbReference type="SAM" id="MobiDB-lite"/>
    </source>
</evidence>
<evidence type="ECO:0000259" key="9">
    <source>
        <dbReference type="Pfam" id="PF21093"/>
    </source>
</evidence>
<dbReference type="GO" id="GO:0006606">
    <property type="term" value="P:protein import into nucleus"/>
    <property type="evidence" value="ECO:0007669"/>
    <property type="project" value="TreeGrafter"/>
</dbReference>
<sequence>MVQPEAGPSGALEADDYLCPLTTIRDTLLRPDAASEISIPKLRALLAWHKDQIARPWAPFSPPSADSKSTINKASFTLPRTSAQFTTDEVTRSTALKLSETVDIDEISAFTIVRSYLTFSVEEETDEDVILERALLWYAEEVLAAPQIALAVLKLSDDEGEMGQLAYDVRTETMSDPAKYIEGLFRAFSGLAQKDLGEKQRGPNALFWATHQLRLQETTLNLLFVMLYQTPARPAAISEGLIRGTIMSAFGTSQANREIWDTDAEGQRLSIRIRDLMVIIAVEALCLGQVVAPSDSIEESDNTLLQAKDKIASVHQFLVDYSGDLSPHYPEFEPGSVPLPIWPMPIICLAWAIVLRSMPQDKVPPGGEASVTWQDMTIRALRLPSGLFPWLETVLSGPLLESTRDVAPGDGAADVGLYHRKVFKDLLIGLSELVQLESIADRPGLYRSWELLFGGGSTSTSSLLAADYWVADFPYEERRSILDRSQYPHQPEHLLRVLSSLVGSSTSDSSAEVFGTDSAAQVHHYFTNLPTIAHPVEATWCRSLGKDESGREFVEALNSIVLPGGGIVPRGSRGLISTTGSLTKVMWINQIVSGWPLLLEILQAAAGLKSADEKPAANSTQPPEGVLLSVRDLDMQVDTADILAAGLKFLRATLHSSSYIKASILTHLSPDDHFTSGHSLLHLALTVLQHSRTSELNIESEVVSDAIDIIQALITAPSSNVWPALRSSGFFDVTGKKRGSVAALIQADSIKGEHVLTASVLRLVHTLVVNADHVPETDTVILRSALHLVFADVWNNFSAWRYKDVAKKYELSSVLVSIFDIVLSHPLTRDGSGPSTAAQVLIDLFITNTSPLTYRPLIDAITQAGYLIPRLIGSRRHTDAELVVKCLDESLEFIATLHRVSVMIGTPANALPKSLLAIPVSISSGDKIQLVDSLFDLAFAPAAQGSNILNILKTLRVYLEVIGSDSHRPSLASMLRSPQTTCEGLSALASRTDNLDIRAAVWELLSTIVSTQPGCVQACLGQIKEDTLEGILKSAVEEAFNWDVGFRDAPHTLGAVLNYLRAIMQAAGADKAIIILRKDATFWQSIFDLSTRIVAAPPSFALSMHSDDFSLRIQQYAYSVQAKANATALLASEMAYALENDDEDQAETQARTLLLSLFRNNSALQEAALMACHSSCVPELHEEQGKKITACGGHLHNLKTILLPSERQYGRTYLYDGTVIVQGSASQQSTVNLALDLLNLNWSMLDADIALTRSFRLLAESVASWTEGDDLAMNAALRAGNVIAEVVAEEYRGGDVMLAVQVDRLSILAVLLETSLDIEEQLTPDPELAGQLSASTSAIITSQAFPPIVSLRHHELPAIHQPVLRILYLLLQAMSVIQADSNNVSSRESLTDAGTIFALECADIVFDSIVRQQRLPFAGSLSMVVGVLCELAKLTSTTGNSVWLDKVQGVNLIGRSLEVLVRARVANEQVPLHLSSVLLLHLALASNPSSAEKLAVSGILPAYSDNAVIVEAEHGRIAPPSAPGNTVHDAWCSMLLVVKALLSTLPDTASFTRTDVIPFIRVCNAQMLRAMSWDGETPLASPALVEIELVVDVFNGVADALGPGSLADYPTHALDLLKSVRYALSHPRMLSTLFVPGSEEDKAILEAELDVLEGEKEVDLFDHSKTPALAGRATVLLRFTRTVILTLLGLTRSWETLKLKDDVDPEQAGRWILRSDEDGSSGSTDSDPVGLINDIYMLTLSIFERLPTVSAGATGLSDEAKDLRALTLQILESSSLLSFTQLLLRHSQLPVEEKAYDEESMDLDMTTSGIGKRRASSSNAGSHNISREGMVLRELEGDFRGMISGESGDMRGVLKGLAEKAFGGEA</sequence>
<dbReference type="GO" id="GO:0044611">
    <property type="term" value="C:nuclear pore inner ring"/>
    <property type="evidence" value="ECO:0007669"/>
    <property type="project" value="TreeGrafter"/>
</dbReference>
<keyword evidence="4" id="KW-0653">Protein transport</keyword>